<dbReference type="Proteomes" id="UP000053477">
    <property type="component" value="Unassembled WGS sequence"/>
</dbReference>
<dbReference type="EMBL" id="KQ086299">
    <property type="protein sequence ID" value="KLO05506.1"/>
    <property type="molecule type" value="Genomic_DNA"/>
</dbReference>
<protein>
    <submittedName>
        <fullName evidence="2">Uncharacterized protein</fullName>
    </submittedName>
</protein>
<sequence>MNFNNNASYSETWQTPFTAKFSFVNGKLEDLSVFGDASAASASKRGPTRATFTPTPGGADLKIVSAVPSNLKVFLCPLIPQQFVDTFVPSDVQYARLNHTLTPLDPDHYDHAIIVNPGPVMMWRIRPQPAPEDRSMTPTSEASNSEGEED</sequence>
<gene>
    <name evidence="2" type="ORF">SCHPADRAFT_933603</name>
</gene>
<dbReference type="AlphaFoldDB" id="A0A0H2RL21"/>
<reference evidence="2 3" key="1">
    <citation type="submission" date="2015-04" db="EMBL/GenBank/DDBJ databases">
        <title>Complete genome sequence of Schizopora paradoxa KUC8140, a cosmopolitan wood degrader in East Asia.</title>
        <authorList>
            <consortium name="DOE Joint Genome Institute"/>
            <person name="Min B."/>
            <person name="Park H."/>
            <person name="Jang Y."/>
            <person name="Kim J.-J."/>
            <person name="Kim K.H."/>
            <person name="Pangilinan J."/>
            <person name="Lipzen A."/>
            <person name="Riley R."/>
            <person name="Grigoriev I.V."/>
            <person name="Spatafora J.W."/>
            <person name="Choi I.-G."/>
        </authorList>
    </citation>
    <scope>NUCLEOTIDE SEQUENCE [LARGE SCALE GENOMIC DNA]</scope>
    <source>
        <strain evidence="2 3">KUC8140</strain>
    </source>
</reference>
<dbReference type="InParanoid" id="A0A0H2RL21"/>
<feature type="region of interest" description="Disordered" evidence="1">
    <location>
        <begin position="128"/>
        <end position="150"/>
    </location>
</feature>
<keyword evidence="3" id="KW-1185">Reference proteome</keyword>
<evidence type="ECO:0000313" key="2">
    <source>
        <dbReference type="EMBL" id="KLO05506.1"/>
    </source>
</evidence>
<feature type="compositionally biased region" description="Polar residues" evidence="1">
    <location>
        <begin position="136"/>
        <end position="150"/>
    </location>
</feature>
<accession>A0A0H2RL21</accession>
<evidence type="ECO:0000256" key="1">
    <source>
        <dbReference type="SAM" id="MobiDB-lite"/>
    </source>
</evidence>
<name>A0A0H2RL21_9AGAM</name>
<evidence type="ECO:0000313" key="3">
    <source>
        <dbReference type="Proteomes" id="UP000053477"/>
    </source>
</evidence>
<proteinExistence type="predicted"/>
<organism evidence="2 3">
    <name type="scientific">Schizopora paradoxa</name>
    <dbReference type="NCBI Taxonomy" id="27342"/>
    <lineage>
        <taxon>Eukaryota</taxon>
        <taxon>Fungi</taxon>
        <taxon>Dikarya</taxon>
        <taxon>Basidiomycota</taxon>
        <taxon>Agaricomycotina</taxon>
        <taxon>Agaricomycetes</taxon>
        <taxon>Hymenochaetales</taxon>
        <taxon>Schizoporaceae</taxon>
        <taxon>Schizopora</taxon>
    </lineage>
</organism>